<comment type="caution">
    <text evidence="1">The sequence shown here is derived from an EMBL/GenBank/DDBJ whole genome shotgun (WGS) entry which is preliminary data.</text>
</comment>
<feature type="non-terminal residue" evidence="1">
    <location>
        <position position="1"/>
    </location>
</feature>
<evidence type="ECO:0000313" key="2">
    <source>
        <dbReference type="Proteomes" id="UP001642360"/>
    </source>
</evidence>
<proteinExistence type="predicted"/>
<keyword evidence="2" id="KW-1185">Reference proteome</keyword>
<dbReference type="Pfam" id="PF03140">
    <property type="entry name" value="DUF247"/>
    <property type="match status" value="1"/>
</dbReference>
<sequence length="155" mass="17384">CLFYLCQTMPEIESSSNQGRVGKGIIQSGGNSNVILPATVPQVQAEIEDADKWIISVMEDGGRKSGAIRSKQKKLQKVVQELRNNKELEGCFDPRVVSIGPYHRGKPELEDAEELRTTLAFNFIPKEFYNKFLELVGATTLMAQHMTMMMTHLPI</sequence>
<dbReference type="EMBL" id="CAUOFW020010501">
    <property type="protein sequence ID" value="CAK9188476.1"/>
    <property type="molecule type" value="Genomic_DNA"/>
</dbReference>
<dbReference type="Proteomes" id="UP001642360">
    <property type="component" value="Unassembled WGS sequence"/>
</dbReference>
<gene>
    <name evidence="1" type="ORF">ILEXP_LOCUS59160</name>
</gene>
<evidence type="ECO:0000313" key="1">
    <source>
        <dbReference type="EMBL" id="CAK9188476.1"/>
    </source>
</evidence>
<reference evidence="1 2" key="1">
    <citation type="submission" date="2024-02" db="EMBL/GenBank/DDBJ databases">
        <authorList>
            <person name="Vignale AGUSTIN F."/>
            <person name="Sosa J E."/>
            <person name="Modenutti C."/>
        </authorList>
    </citation>
    <scope>NUCLEOTIDE SEQUENCE [LARGE SCALE GENOMIC DNA]</scope>
</reference>
<name>A0ABC8V541_9AQUA</name>
<accession>A0ABC8V541</accession>
<dbReference type="AlphaFoldDB" id="A0ABC8V541"/>
<dbReference type="InterPro" id="IPR004158">
    <property type="entry name" value="DUF247_pln"/>
</dbReference>
<protein>
    <submittedName>
        <fullName evidence="1">Uncharacterized protein</fullName>
    </submittedName>
</protein>
<organism evidence="1 2">
    <name type="scientific">Ilex paraguariensis</name>
    <name type="common">yerba mate</name>
    <dbReference type="NCBI Taxonomy" id="185542"/>
    <lineage>
        <taxon>Eukaryota</taxon>
        <taxon>Viridiplantae</taxon>
        <taxon>Streptophyta</taxon>
        <taxon>Embryophyta</taxon>
        <taxon>Tracheophyta</taxon>
        <taxon>Spermatophyta</taxon>
        <taxon>Magnoliopsida</taxon>
        <taxon>eudicotyledons</taxon>
        <taxon>Gunneridae</taxon>
        <taxon>Pentapetalae</taxon>
        <taxon>asterids</taxon>
        <taxon>campanulids</taxon>
        <taxon>Aquifoliales</taxon>
        <taxon>Aquifoliaceae</taxon>
        <taxon>Ilex</taxon>
    </lineage>
</organism>